<dbReference type="GO" id="GO:0008195">
    <property type="term" value="F:phosphatidate phosphatase activity"/>
    <property type="evidence" value="ECO:0007669"/>
    <property type="project" value="TreeGrafter"/>
</dbReference>
<evidence type="ECO:0000259" key="2">
    <source>
        <dbReference type="SMART" id="SM00775"/>
    </source>
</evidence>
<dbReference type="EMBL" id="JAOPGA020001537">
    <property type="protein sequence ID" value="KAL0489262.1"/>
    <property type="molecule type" value="Genomic_DNA"/>
</dbReference>
<dbReference type="InterPro" id="IPR013209">
    <property type="entry name" value="LNS2"/>
</dbReference>
<dbReference type="PANTHER" id="PTHR12181">
    <property type="entry name" value="LIPIN"/>
    <property type="match status" value="1"/>
</dbReference>
<dbReference type="PANTHER" id="PTHR12181:SF12">
    <property type="entry name" value="PHOSPHATIDATE PHOSPHATASE"/>
    <property type="match status" value="1"/>
</dbReference>
<dbReference type="SUPFAM" id="SSF56784">
    <property type="entry name" value="HAD-like"/>
    <property type="match status" value="1"/>
</dbReference>
<dbReference type="InterPro" id="IPR036412">
    <property type="entry name" value="HAD-like_sf"/>
</dbReference>
<feature type="domain" description="LNS2/PITP" evidence="2">
    <location>
        <begin position="169"/>
        <end position="322"/>
    </location>
</feature>
<dbReference type="InterPro" id="IPR026058">
    <property type="entry name" value="LIPIN"/>
</dbReference>
<gene>
    <name evidence="3" type="ORF">AKO1_013783</name>
</gene>
<dbReference type="Pfam" id="PF08235">
    <property type="entry name" value="LNS2"/>
    <property type="match status" value="1"/>
</dbReference>
<dbReference type="SMART" id="SM00775">
    <property type="entry name" value="LNS2"/>
    <property type="match status" value="1"/>
</dbReference>
<evidence type="ECO:0000313" key="3">
    <source>
        <dbReference type="EMBL" id="KAL0489262.1"/>
    </source>
</evidence>
<reference evidence="3 4" key="1">
    <citation type="submission" date="2024-03" db="EMBL/GenBank/DDBJ databases">
        <title>The Acrasis kona genome and developmental transcriptomes reveal deep origins of eukaryotic multicellular pathways.</title>
        <authorList>
            <person name="Sheikh S."/>
            <person name="Fu C.-J."/>
            <person name="Brown M.W."/>
            <person name="Baldauf S.L."/>
        </authorList>
    </citation>
    <scope>NUCLEOTIDE SEQUENCE [LARGE SCALE GENOMIC DNA]</scope>
    <source>
        <strain evidence="3 4">ATCC MYA-3509</strain>
    </source>
</reference>
<dbReference type="AlphaFoldDB" id="A0AAW2ZKT0"/>
<evidence type="ECO:0000313" key="4">
    <source>
        <dbReference type="Proteomes" id="UP001431209"/>
    </source>
</evidence>
<comment type="similarity">
    <text evidence="1">Belongs to the lipin family.</text>
</comment>
<accession>A0AAW2ZKT0</accession>
<keyword evidence="4" id="KW-1185">Reference proteome</keyword>
<comment type="caution">
    <text evidence="3">The sequence shown here is derived from an EMBL/GenBank/DDBJ whole genome shotgun (WGS) entry which is preliminary data.</text>
</comment>
<evidence type="ECO:0000256" key="1">
    <source>
        <dbReference type="ARBA" id="ARBA00005476"/>
    </source>
</evidence>
<protein>
    <submittedName>
        <fullName evidence="3">Phosphatidate phosphatase</fullName>
    </submittedName>
</protein>
<sequence length="360" mass="40719">MVGPASCAMDIMAVTQKDGSIQYTPFYVRHGVIARKDKIVRIYLNGTEITHPTYQFVIQKGDRFAKFIEKNAPNDAPTSKTKNPVVMVVPPRTHRPWPIPAELRKKGDPVEQDANFGDREVVCMDERRYLQPPSDLLEANVKEPSTLSFKTEDKTVECTLFPYHHTDKIIISDYDGTITKQKNDLMSIIMTKFKWNNLTTRKGVADLYTEIAANGYKFVYISARIFRQMKGVKDYLAQDSLPRGPIITTPHKTYLSRFYKTIAGTADSFKLAVLGSMKYMFDEDSIVGAFGNKRTDVKAYRAAEIPKDAIYIVKGTTVYKKNEMGKMDDELFEGYDGVKEDALKTFPKIPSTAPGQVTQS</sequence>
<dbReference type="InterPro" id="IPR007651">
    <property type="entry name" value="Lipin_N"/>
</dbReference>
<dbReference type="Pfam" id="PF04571">
    <property type="entry name" value="Lipin_N"/>
    <property type="match status" value="1"/>
</dbReference>
<dbReference type="Proteomes" id="UP001431209">
    <property type="component" value="Unassembled WGS sequence"/>
</dbReference>
<name>A0AAW2ZKT0_9EUKA</name>
<proteinExistence type="inferred from homology"/>
<organism evidence="3 4">
    <name type="scientific">Acrasis kona</name>
    <dbReference type="NCBI Taxonomy" id="1008807"/>
    <lineage>
        <taxon>Eukaryota</taxon>
        <taxon>Discoba</taxon>
        <taxon>Heterolobosea</taxon>
        <taxon>Tetramitia</taxon>
        <taxon>Eutetramitia</taxon>
        <taxon>Acrasidae</taxon>
        <taxon>Acrasis</taxon>
    </lineage>
</organism>
<dbReference type="InterPro" id="IPR031315">
    <property type="entry name" value="LNS2/PITP"/>
</dbReference>